<dbReference type="Pfam" id="PF08477">
    <property type="entry name" value="Roc"/>
    <property type="match status" value="1"/>
</dbReference>
<dbReference type="InterPro" id="IPR027417">
    <property type="entry name" value="P-loop_NTPase"/>
</dbReference>
<dbReference type="EMBL" id="BLQM01000113">
    <property type="protein sequence ID" value="GMH65322.1"/>
    <property type="molecule type" value="Genomic_DNA"/>
</dbReference>
<dbReference type="Gene3D" id="3.40.50.300">
    <property type="entry name" value="P-loop containing nucleotide triphosphate hydrolases"/>
    <property type="match status" value="1"/>
</dbReference>
<proteinExistence type="predicted"/>
<feature type="region of interest" description="Disordered" evidence="1">
    <location>
        <begin position="166"/>
        <end position="195"/>
    </location>
</feature>
<accession>A0A9W7A3T6</accession>
<dbReference type="AlphaFoldDB" id="A0A9W7A3T6"/>
<evidence type="ECO:0000256" key="2">
    <source>
        <dbReference type="SAM" id="SignalP"/>
    </source>
</evidence>
<organism evidence="3 4">
    <name type="scientific">Triparma laevis f. inornata</name>
    <dbReference type="NCBI Taxonomy" id="1714386"/>
    <lineage>
        <taxon>Eukaryota</taxon>
        <taxon>Sar</taxon>
        <taxon>Stramenopiles</taxon>
        <taxon>Ochrophyta</taxon>
        <taxon>Bolidophyceae</taxon>
        <taxon>Parmales</taxon>
        <taxon>Triparmaceae</taxon>
        <taxon>Triparma</taxon>
    </lineage>
</organism>
<name>A0A9W7A3T6_9STRA</name>
<dbReference type="SUPFAM" id="SSF52540">
    <property type="entry name" value="P-loop containing nucleoside triphosphate hydrolases"/>
    <property type="match status" value="1"/>
</dbReference>
<sequence>MLGSLVFFNCSTLVLSNIDVNDNNNDATAEIVAHLRIVQSTTQPPSTPPPPTLDTSEVARHQRETLALGKLPFQRSRVMVVGQGRVGKTTLLRRLLGKSFDPNEKSTVGAVTQDIDTTMGAKSVREQEGVDILQAEIADGWNTLLEDADADEEHVRAMRQEVVRRAKESKMKEEEEAARRQAERDNEKERGDMRTPEEVGEVIKWNGKNKKGVKCIVLNLCECAKSANEFINGAEYVIGWETERTLTGVNWD</sequence>
<evidence type="ECO:0000313" key="3">
    <source>
        <dbReference type="EMBL" id="GMH65322.1"/>
    </source>
</evidence>
<feature type="chain" id="PRO_5040892462" description="G domain-containing protein" evidence="2">
    <location>
        <begin position="17"/>
        <end position="252"/>
    </location>
</feature>
<evidence type="ECO:0000256" key="1">
    <source>
        <dbReference type="SAM" id="MobiDB-lite"/>
    </source>
</evidence>
<reference evidence="4" key="1">
    <citation type="journal article" date="2023" name="Commun. Biol.">
        <title>Genome analysis of Parmales, the sister group of diatoms, reveals the evolutionary specialization of diatoms from phago-mixotrophs to photoautotrophs.</title>
        <authorList>
            <person name="Ban H."/>
            <person name="Sato S."/>
            <person name="Yoshikawa S."/>
            <person name="Yamada K."/>
            <person name="Nakamura Y."/>
            <person name="Ichinomiya M."/>
            <person name="Sato N."/>
            <person name="Blanc-Mathieu R."/>
            <person name="Endo H."/>
            <person name="Kuwata A."/>
            <person name="Ogata H."/>
        </authorList>
    </citation>
    <scope>NUCLEOTIDE SEQUENCE [LARGE SCALE GENOMIC DNA]</scope>
</reference>
<feature type="signal peptide" evidence="2">
    <location>
        <begin position="1"/>
        <end position="16"/>
    </location>
</feature>
<evidence type="ECO:0000313" key="4">
    <source>
        <dbReference type="Proteomes" id="UP001162640"/>
    </source>
</evidence>
<gene>
    <name evidence="3" type="ORF">TL16_g04169</name>
</gene>
<protein>
    <recommendedName>
        <fullName evidence="5">G domain-containing protein</fullName>
    </recommendedName>
</protein>
<keyword evidence="2" id="KW-0732">Signal</keyword>
<evidence type="ECO:0008006" key="5">
    <source>
        <dbReference type="Google" id="ProtNLM"/>
    </source>
</evidence>
<dbReference type="Proteomes" id="UP001162640">
    <property type="component" value="Unassembled WGS sequence"/>
</dbReference>
<comment type="caution">
    <text evidence="3">The sequence shown here is derived from an EMBL/GenBank/DDBJ whole genome shotgun (WGS) entry which is preliminary data.</text>
</comment>